<evidence type="ECO:0000313" key="3">
    <source>
        <dbReference type="Proteomes" id="UP000501868"/>
    </source>
</evidence>
<evidence type="ECO:0000256" key="1">
    <source>
        <dbReference type="SAM" id="Phobius"/>
    </source>
</evidence>
<gene>
    <name evidence="2" type="ORF">HFZ78_23865</name>
</gene>
<reference evidence="2 3" key="1">
    <citation type="submission" date="2020-04" db="EMBL/GenBank/DDBJ databases">
        <title>Genome-Wide Identification of 5-Methylcytosine Sites in Bacterial Genomes By High-Throughput Sequencing of MspJI Restriction Fragments.</title>
        <authorList>
            <person name="Wu V."/>
        </authorList>
    </citation>
    <scope>NUCLEOTIDE SEQUENCE [LARGE SCALE GENOMIC DNA]</scope>
    <source>
        <strain evidence="2 3">S2</strain>
    </source>
</reference>
<accession>A0A6H1P760</accession>
<protein>
    <submittedName>
        <fullName evidence="2">Uncharacterized protein</fullName>
    </submittedName>
</protein>
<keyword evidence="1" id="KW-0472">Membrane</keyword>
<proteinExistence type="predicted"/>
<evidence type="ECO:0000313" key="2">
    <source>
        <dbReference type="EMBL" id="QIZ09358.1"/>
    </source>
</evidence>
<name>A0A6H1P760_PRIMG</name>
<feature type="transmembrane region" description="Helical" evidence="1">
    <location>
        <begin position="20"/>
        <end position="39"/>
    </location>
</feature>
<dbReference type="Proteomes" id="UP000501868">
    <property type="component" value="Chromosome"/>
</dbReference>
<keyword evidence="1" id="KW-1133">Transmembrane helix</keyword>
<organism evidence="2 3">
    <name type="scientific">Priestia megaterium</name>
    <name type="common">Bacillus megaterium</name>
    <dbReference type="NCBI Taxonomy" id="1404"/>
    <lineage>
        <taxon>Bacteria</taxon>
        <taxon>Bacillati</taxon>
        <taxon>Bacillota</taxon>
        <taxon>Bacilli</taxon>
        <taxon>Bacillales</taxon>
        <taxon>Bacillaceae</taxon>
        <taxon>Priestia</taxon>
    </lineage>
</organism>
<dbReference type="AlphaFoldDB" id="A0A6H1P760"/>
<sequence length="90" mass="10436">MKFEITKQEGNMEVKLEVKVWLIKLLTTVGASSGIPYVLNYVIKGKNHLPWQVVSFPPRIIFQKVASATAKQARCLRYIIKKKRMFFIHS</sequence>
<keyword evidence="1" id="KW-0812">Transmembrane</keyword>
<reference evidence="2 3" key="2">
    <citation type="submission" date="2020-04" db="EMBL/GenBank/DDBJ databases">
        <authorList>
            <person name="Fomenkov A."/>
            <person name="Anton B.P."/>
            <person name="Roberts R.J."/>
        </authorList>
    </citation>
    <scope>NUCLEOTIDE SEQUENCE [LARGE SCALE GENOMIC DNA]</scope>
    <source>
        <strain evidence="2 3">S2</strain>
    </source>
</reference>
<dbReference type="EMBL" id="CP051128">
    <property type="protein sequence ID" value="QIZ09358.1"/>
    <property type="molecule type" value="Genomic_DNA"/>
</dbReference>